<keyword evidence="4" id="KW-1003">Cell membrane</keyword>
<dbReference type="CDD" id="cd06225">
    <property type="entry name" value="HAMP"/>
    <property type="match status" value="1"/>
</dbReference>
<dbReference type="InterPro" id="IPR036097">
    <property type="entry name" value="HisK_dim/P_sf"/>
</dbReference>
<dbReference type="Gene3D" id="6.10.340.10">
    <property type="match status" value="1"/>
</dbReference>
<dbReference type="PANTHER" id="PTHR45528">
    <property type="entry name" value="SENSOR HISTIDINE KINASE CPXA"/>
    <property type="match status" value="1"/>
</dbReference>
<reference evidence="17 18" key="1">
    <citation type="submission" date="2016-11" db="EMBL/GenBank/DDBJ databases">
        <authorList>
            <person name="Jaros S."/>
            <person name="Januszkiewicz K."/>
            <person name="Wedrychowicz H."/>
        </authorList>
    </citation>
    <scope>NUCLEOTIDE SEQUENCE [LARGE SCALE GENOMIC DNA]</scope>
    <source>
        <strain evidence="17 18">DSM 16010</strain>
    </source>
</reference>
<dbReference type="InterPro" id="IPR003661">
    <property type="entry name" value="HisK_dim/P_dom"/>
</dbReference>
<sequence>MIRKFPPQDFLWRLSTLNIIVITAAILLSGLAIYNTACALVGSMGGLNDLQQARFNSLLFNYLLIFISVTIVSGSLLQYYVTKKLVNPVQKLIESTKQMREGEYPDPVSVSARGEIGELAGHFNGLVAQLKSNDADRNKLVSDLSHELRTPLTNLNGYLKALRDGDIQGDEELYDALLNESKRLTEMTEQMELLKEWGETASHHYTKLDLMNIAELTEQCVEMFQLELERNNIPLMTDMEDYNFKMNADGVQQVVTNLIDNAVNHHHGTAPIAVKGRMQNGFYQVSVSGPGPLIPADERERIFERLYRLDTSRNRGTGGSGLGLAIVKEIINKHEGETGVSSEDGINTFWFTVPVK</sequence>
<dbReference type="Gene3D" id="3.30.565.10">
    <property type="entry name" value="Histidine kinase-like ATPase, C-terminal domain"/>
    <property type="match status" value="1"/>
</dbReference>
<dbReference type="PANTHER" id="PTHR45528:SF1">
    <property type="entry name" value="SENSOR HISTIDINE KINASE CPXA"/>
    <property type="match status" value="1"/>
</dbReference>
<comment type="subcellular location">
    <subcellularLocation>
        <location evidence="2">Cell membrane</location>
        <topology evidence="2">Multi-pass membrane protein</topology>
    </subcellularLocation>
</comment>
<evidence type="ECO:0000256" key="11">
    <source>
        <dbReference type="ARBA" id="ARBA00022989"/>
    </source>
</evidence>
<dbReference type="InterPro" id="IPR004358">
    <property type="entry name" value="Sig_transdc_His_kin-like_C"/>
</dbReference>
<evidence type="ECO:0000313" key="17">
    <source>
        <dbReference type="EMBL" id="SHM18551.1"/>
    </source>
</evidence>
<evidence type="ECO:0000256" key="12">
    <source>
        <dbReference type="ARBA" id="ARBA00023012"/>
    </source>
</evidence>
<feature type="transmembrane region" description="Helical" evidence="14">
    <location>
        <begin position="20"/>
        <end position="47"/>
    </location>
</feature>
<keyword evidence="5" id="KW-0597">Phosphoprotein</keyword>
<dbReference type="SMART" id="SM00387">
    <property type="entry name" value="HATPase_c"/>
    <property type="match status" value="1"/>
</dbReference>
<dbReference type="CDD" id="cd00082">
    <property type="entry name" value="HisKA"/>
    <property type="match status" value="1"/>
</dbReference>
<evidence type="ECO:0000256" key="9">
    <source>
        <dbReference type="ARBA" id="ARBA00022777"/>
    </source>
</evidence>
<keyword evidence="18" id="KW-1185">Reference proteome</keyword>
<keyword evidence="13 14" id="KW-0472">Membrane</keyword>
<name>A0A1M7GQU3_9BACL</name>
<keyword evidence="10" id="KW-0067">ATP-binding</keyword>
<feature type="transmembrane region" description="Helical" evidence="14">
    <location>
        <begin position="59"/>
        <end position="81"/>
    </location>
</feature>
<dbReference type="InterPro" id="IPR036890">
    <property type="entry name" value="HATPase_C_sf"/>
</dbReference>
<keyword evidence="7 14" id="KW-0812">Transmembrane</keyword>
<dbReference type="SUPFAM" id="SSF55874">
    <property type="entry name" value="ATPase domain of HSP90 chaperone/DNA topoisomerase II/histidine kinase"/>
    <property type="match status" value="1"/>
</dbReference>
<evidence type="ECO:0000256" key="13">
    <source>
        <dbReference type="ARBA" id="ARBA00023136"/>
    </source>
</evidence>
<dbReference type="SUPFAM" id="SSF47384">
    <property type="entry name" value="Homodimeric domain of signal transducing histidine kinase"/>
    <property type="match status" value="1"/>
</dbReference>
<keyword evidence="11 14" id="KW-1133">Transmembrane helix</keyword>
<evidence type="ECO:0000256" key="4">
    <source>
        <dbReference type="ARBA" id="ARBA00022475"/>
    </source>
</evidence>
<feature type="domain" description="HAMP" evidence="16">
    <location>
        <begin position="83"/>
        <end position="135"/>
    </location>
</feature>
<dbReference type="CDD" id="cd00075">
    <property type="entry name" value="HATPase"/>
    <property type="match status" value="1"/>
</dbReference>
<comment type="catalytic activity">
    <reaction evidence="1">
        <text>ATP + protein L-histidine = ADP + protein N-phospho-L-histidine.</text>
        <dbReference type="EC" id="2.7.13.3"/>
    </reaction>
</comment>
<evidence type="ECO:0000259" key="16">
    <source>
        <dbReference type="PROSITE" id="PS50885"/>
    </source>
</evidence>
<dbReference type="SUPFAM" id="SSF158472">
    <property type="entry name" value="HAMP domain-like"/>
    <property type="match status" value="1"/>
</dbReference>
<dbReference type="Gene3D" id="1.10.287.130">
    <property type="match status" value="1"/>
</dbReference>
<evidence type="ECO:0000256" key="3">
    <source>
        <dbReference type="ARBA" id="ARBA00012438"/>
    </source>
</evidence>
<evidence type="ECO:0000256" key="8">
    <source>
        <dbReference type="ARBA" id="ARBA00022741"/>
    </source>
</evidence>
<dbReference type="EC" id="2.7.13.3" evidence="3"/>
<keyword evidence="6" id="KW-0808">Transferase</keyword>
<gene>
    <name evidence="17" type="ORF">SAMN02745189_01713</name>
</gene>
<evidence type="ECO:0000256" key="10">
    <source>
        <dbReference type="ARBA" id="ARBA00022840"/>
    </source>
</evidence>
<dbReference type="STRING" id="1123231.SAMN02745189_01713"/>
<dbReference type="PROSITE" id="PS50885">
    <property type="entry name" value="HAMP"/>
    <property type="match status" value="1"/>
</dbReference>
<dbReference type="EMBL" id="FRCF01000006">
    <property type="protein sequence ID" value="SHM18551.1"/>
    <property type="molecule type" value="Genomic_DNA"/>
</dbReference>
<dbReference type="InterPro" id="IPR050398">
    <property type="entry name" value="HssS/ArlS-like"/>
</dbReference>
<evidence type="ECO:0000256" key="2">
    <source>
        <dbReference type="ARBA" id="ARBA00004651"/>
    </source>
</evidence>
<protein>
    <recommendedName>
        <fullName evidence="3">histidine kinase</fullName>
        <ecNumber evidence="3">2.7.13.3</ecNumber>
    </recommendedName>
</protein>
<evidence type="ECO:0000256" key="1">
    <source>
        <dbReference type="ARBA" id="ARBA00000085"/>
    </source>
</evidence>
<dbReference type="InterPro" id="IPR003660">
    <property type="entry name" value="HAMP_dom"/>
</dbReference>
<dbReference type="OrthoDB" id="335833at2"/>
<dbReference type="GO" id="GO:0005524">
    <property type="term" value="F:ATP binding"/>
    <property type="evidence" value="ECO:0007669"/>
    <property type="project" value="UniProtKB-KW"/>
</dbReference>
<organism evidence="17 18">
    <name type="scientific">Lacicoccus alkaliphilus DSM 16010</name>
    <dbReference type="NCBI Taxonomy" id="1123231"/>
    <lineage>
        <taxon>Bacteria</taxon>
        <taxon>Bacillati</taxon>
        <taxon>Bacillota</taxon>
        <taxon>Bacilli</taxon>
        <taxon>Bacillales</taxon>
        <taxon>Salinicoccaceae</taxon>
        <taxon>Lacicoccus</taxon>
    </lineage>
</organism>
<dbReference type="GO" id="GO:0000155">
    <property type="term" value="F:phosphorelay sensor kinase activity"/>
    <property type="evidence" value="ECO:0007669"/>
    <property type="project" value="InterPro"/>
</dbReference>
<dbReference type="Pfam" id="PF02518">
    <property type="entry name" value="HATPase_c"/>
    <property type="match status" value="1"/>
</dbReference>
<dbReference type="InterPro" id="IPR003594">
    <property type="entry name" value="HATPase_dom"/>
</dbReference>
<accession>A0A1M7GQU3</accession>
<dbReference type="Pfam" id="PF00672">
    <property type="entry name" value="HAMP"/>
    <property type="match status" value="1"/>
</dbReference>
<dbReference type="SMART" id="SM00388">
    <property type="entry name" value="HisKA"/>
    <property type="match status" value="1"/>
</dbReference>
<evidence type="ECO:0000256" key="6">
    <source>
        <dbReference type="ARBA" id="ARBA00022679"/>
    </source>
</evidence>
<dbReference type="Proteomes" id="UP000184206">
    <property type="component" value="Unassembled WGS sequence"/>
</dbReference>
<dbReference type="InterPro" id="IPR005467">
    <property type="entry name" value="His_kinase_dom"/>
</dbReference>
<evidence type="ECO:0000256" key="14">
    <source>
        <dbReference type="SAM" id="Phobius"/>
    </source>
</evidence>
<evidence type="ECO:0000256" key="7">
    <source>
        <dbReference type="ARBA" id="ARBA00022692"/>
    </source>
</evidence>
<evidence type="ECO:0000259" key="15">
    <source>
        <dbReference type="PROSITE" id="PS50109"/>
    </source>
</evidence>
<keyword evidence="12" id="KW-0902">Two-component regulatory system</keyword>
<dbReference type="PROSITE" id="PS50109">
    <property type="entry name" value="HIS_KIN"/>
    <property type="match status" value="1"/>
</dbReference>
<feature type="domain" description="Histidine kinase" evidence="15">
    <location>
        <begin position="143"/>
        <end position="356"/>
    </location>
</feature>
<dbReference type="Pfam" id="PF00512">
    <property type="entry name" value="HisKA"/>
    <property type="match status" value="1"/>
</dbReference>
<dbReference type="SMART" id="SM00304">
    <property type="entry name" value="HAMP"/>
    <property type="match status" value="1"/>
</dbReference>
<evidence type="ECO:0000256" key="5">
    <source>
        <dbReference type="ARBA" id="ARBA00022553"/>
    </source>
</evidence>
<keyword evidence="8" id="KW-0547">Nucleotide-binding</keyword>
<dbReference type="PRINTS" id="PR00344">
    <property type="entry name" value="BCTRLSENSOR"/>
</dbReference>
<proteinExistence type="predicted"/>
<dbReference type="GO" id="GO:0005886">
    <property type="term" value="C:plasma membrane"/>
    <property type="evidence" value="ECO:0007669"/>
    <property type="project" value="UniProtKB-SubCell"/>
</dbReference>
<evidence type="ECO:0000313" key="18">
    <source>
        <dbReference type="Proteomes" id="UP000184206"/>
    </source>
</evidence>
<dbReference type="AlphaFoldDB" id="A0A1M7GQU3"/>
<keyword evidence="9 17" id="KW-0418">Kinase</keyword>